<evidence type="ECO:0000256" key="7">
    <source>
        <dbReference type="ARBA" id="ARBA00023310"/>
    </source>
</evidence>
<dbReference type="InterPro" id="IPR036771">
    <property type="entry name" value="ATPsynth_dsu/esu_N"/>
</dbReference>
<keyword evidence="8" id="KW-0375">Hydrogen ion transport</keyword>
<evidence type="ECO:0000256" key="9">
    <source>
        <dbReference type="RuleBase" id="RU003656"/>
    </source>
</evidence>
<evidence type="ECO:0000256" key="1">
    <source>
        <dbReference type="ARBA" id="ARBA00004184"/>
    </source>
</evidence>
<organism evidence="12 13">
    <name type="scientific">Candidatus Uhrbacteria bacterium CG10_big_fil_rev_8_21_14_0_10_48_16</name>
    <dbReference type="NCBI Taxonomy" id="1975038"/>
    <lineage>
        <taxon>Bacteria</taxon>
        <taxon>Candidatus Uhriibacteriota</taxon>
    </lineage>
</organism>
<dbReference type="GO" id="GO:0012505">
    <property type="term" value="C:endomembrane system"/>
    <property type="evidence" value="ECO:0007669"/>
    <property type="project" value="UniProtKB-SubCell"/>
</dbReference>
<dbReference type="GO" id="GO:0005886">
    <property type="term" value="C:plasma membrane"/>
    <property type="evidence" value="ECO:0007669"/>
    <property type="project" value="UniProtKB-SubCell"/>
</dbReference>
<dbReference type="PANTHER" id="PTHR13822">
    <property type="entry name" value="ATP SYNTHASE DELTA/EPSILON CHAIN"/>
    <property type="match status" value="1"/>
</dbReference>
<evidence type="ECO:0000256" key="8">
    <source>
        <dbReference type="HAMAP-Rule" id="MF_00530"/>
    </source>
</evidence>
<keyword evidence="6 8" id="KW-0139">CF(1)</keyword>
<dbReference type="GO" id="GO:0005524">
    <property type="term" value="F:ATP binding"/>
    <property type="evidence" value="ECO:0007669"/>
    <property type="project" value="UniProtKB-UniRule"/>
</dbReference>
<dbReference type="PANTHER" id="PTHR13822:SF10">
    <property type="entry name" value="ATP SYNTHASE EPSILON CHAIN, CHLOROPLASTIC"/>
    <property type="match status" value="1"/>
</dbReference>
<gene>
    <name evidence="8 12" type="primary">atpC</name>
    <name evidence="12" type="ORF">COV05_01080</name>
</gene>
<dbReference type="GO" id="GO:0045259">
    <property type="term" value="C:proton-transporting ATP synthase complex"/>
    <property type="evidence" value="ECO:0007669"/>
    <property type="project" value="UniProtKB-KW"/>
</dbReference>
<comment type="function">
    <text evidence="8">Produces ATP from ADP in the presence of a proton gradient across the membrane.</text>
</comment>
<evidence type="ECO:0000259" key="11">
    <source>
        <dbReference type="Pfam" id="PF02823"/>
    </source>
</evidence>
<dbReference type="AlphaFoldDB" id="A0A2M8LIA6"/>
<dbReference type="SUPFAM" id="SSF51344">
    <property type="entry name" value="Epsilon subunit of F1F0-ATP synthase N-terminal domain"/>
    <property type="match status" value="1"/>
</dbReference>
<dbReference type="InterPro" id="IPR020546">
    <property type="entry name" value="ATP_synth_F1_dsu/esu_N"/>
</dbReference>
<feature type="domain" description="ATP synthase F1 complex delta/epsilon subunit N-terminal" evidence="11">
    <location>
        <begin position="4"/>
        <end position="83"/>
    </location>
</feature>
<name>A0A2M8LIA6_9BACT</name>
<comment type="subcellular location">
    <subcellularLocation>
        <location evidence="8">Cell membrane</location>
        <topology evidence="8">Peripheral membrane protein</topology>
    </subcellularLocation>
    <subcellularLocation>
        <location evidence="1">Endomembrane system</location>
        <topology evidence="1">Peripheral membrane protein</topology>
    </subcellularLocation>
</comment>
<evidence type="ECO:0000256" key="5">
    <source>
        <dbReference type="ARBA" id="ARBA00023136"/>
    </source>
</evidence>
<proteinExistence type="inferred from homology"/>
<dbReference type="InterPro" id="IPR001469">
    <property type="entry name" value="ATP_synth_F1_dsu/esu"/>
</dbReference>
<comment type="similarity">
    <text evidence="2 8 9">Belongs to the ATPase epsilon chain family.</text>
</comment>
<evidence type="ECO:0000256" key="3">
    <source>
        <dbReference type="ARBA" id="ARBA00022448"/>
    </source>
</evidence>
<dbReference type="Proteomes" id="UP000231436">
    <property type="component" value="Unassembled WGS sequence"/>
</dbReference>
<keyword evidence="4 8" id="KW-0406">Ion transport</keyword>
<keyword evidence="3 8" id="KW-0813">Transport</keyword>
<dbReference type="CDD" id="cd12152">
    <property type="entry name" value="F1-ATPase_delta"/>
    <property type="match status" value="1"/>
</dbReference>
<dbReference type="NCBIfam" id="TIGR01216">
    <property type="entry name" value="ATP_synt_epsi"/>
    <property type="match status" value="1"/>
</dbReference>
<evidence type="ECO:0000256" key="2">
    <source>
        <dbReference type="ARBA" id="ARBA00005712"/>
    </source>
</evidence>
<dbReference type="Pfam" id="PF02823">
    <property type="entry name" value="ATP-synt_DE_N"/>
    <property type="match status" value="1"/>
</dbReference>
<protein>
    <recommendedName>
        <fullName evidence="8">ATP synthase epsilon chain</fullName>
    </recommendedName>
    <alternativeName>
        <fullName evidence="8">ATP synthase F1 sector epsilon subunit</fullName>
    </alternativeName>
    <alternativeName>
        <fullName evidence="8">F-ATPase epsilon subunit</fullName>
    </alternativeName>
</protein>
<keyword evidence="5 8" id="KW-0472">Membrane</keyword>
<evidence type="ECO:0000256" key="10">
    <source>
        <dbReference type="SAM" id="Coils"/>
    </source>
</evidence>
<keyword evidence="7 8" id="KW-0066">ATP synthesis</keyword>
<sequence length="150" mass="16770">MSKLHLSIVTPERIVFEDEVDSVSVMTDMGEVTVLVGHVPLVANLRAGELRIKKSGEEYFLASSTGFLQVRPGNQIVILADSAERAEELELEKIEEARERAQKLLEEKRHVDDVAFADAAAMMERELARYRVAVKRKKYRDVGGNKSGVS</sequence>
<feature type="coiled-coil region" evidence="10">
    <location>
        <begin position="79"/>
        <end position="114"/>
    </location>
</feature>
<dbReference type="HAMAP" id="MF_00530">
    <property type="entry name" value="ATP_synth_epsil_bac"/>
    <property type="match status" value="1"/>
</dbReference>
<comment type="subunit">
    <text evidence="8 9">F-type ATPases have 2 components, CF(1) - the catalytic core - and CF(0) - the membrane proton channel. CF(1) has five subunits: alpha(3), beta(3), gamma(1), delta(1), epsilon(1). CF(0) has three main subunits: a, b and c.</text>
</comment>
<dbReference type="Gene3D" id="2.60.15.10">
    <property type="entry name" value="F0F1 ATP synthase delta/epsilon subunit, N-terminal"/>
    <property type="match status" value="1"/>
</dbReference>
<keyword evidence="8" id="KW-1003">Cell membrane</keyword>
<dbReference type="GO" id="GO:0046933">
    <property type="term" value="F:proton-transporting ATP synthase activity, rotational mechanism"/>
    <property type="evidence" value="ECO:0007669"/>
    <property type="project" value="UniProtKB-UniRule"/>
</dbReference>
<evidence type="ECO:0000313" key="12">
    <source>
        <dbReference type="EMBL" id="PJE77189.1"/>
    </source>
</evidence>
<comment type="caution">
    <text evidence="12">The sequence shown here is derived from an EMBL/GenBank/DDBJ whole genome shotgun (WGS) entry which is preliminary data.</text>
</comment>
<evidence type="ECO:0000256" key="4">
    <source>
        <dbReference type="ARBA" id="ARBA00023065"/>
    </source>
</evidence>
<evidence type="ECO:0000313" key="13">
    <source>
        <dbReference type="Proteomes" id="UP000231436"/>
    </source>
</evidence>
<reference evidence="13" key="1">
    <citation type="submission" date="2017-09" db="EMBL/GenBank/DDBJ databases">
        <title>Depth-based differentiation of microbial function through sediment-hosted aquifers and enrichment of novel symbionts in the deep terrestrial subsurface.</title>
        <authorList>
            <person name="Probst A.J."/>
            <person name="Ladd B."/>
            <person name="Jarett J.K."/>
            <person name="Geller-Mcgrath D.E."/>
            <person name="Sieber C.M.K."/>
            <person name="Emerson J.B."/>
            <person name="Anantharaman K."/>
            <person name="Thomas B.C."/>
            <person name="Malmstrom R."/>
            <person name="Stieglmeier M."/>
            <person name="Klingl A."/>
            <person name="Woyke T."/>
            <person name="Ryan C.M."/>
            <person name="Banfield J.F."/>
        </authorList>
    </citation>
    <scope>NUCLEOTIDE SEQUENCE [LARGE SCALE GENOMIC DNA]</scope>
</reference>
<accession>A0A2M8LIA6</accession>
<dbReference type="EMBL" id="PFEU01000006">
    <property type="protein sequence ID" value="PJE77189.1"/>
    <property type="molecule type" value="Genomic_DNA"/>
</dbReference>
<keyword evidence="10" id="KW-0175">Coiled coil</keyword>
<evidence type="ECO:0000256" key="6">
    <source>
        <dbReference type="ARBA" id="ARBA00023196"/>
    </source>
</evidence>